<accession>A0A7W9M4V1</accession>
<dbReference type="PANTHER" id="PTHR33993:SF14">
    <property type="entry name" value="GB|AAF24581.1"/>
    <property type="match status" value="1"/>
</dbReference>
<evidence type="ECO:0000313" key="3">
    <source>
        <dbReference type="Proteomes" id="UP000552097"/>
    </source>
</evidence>
<evidence type="ECO:0000259" key="1">
    <source>
        <dbReference type="PROSITE" id="PS51819"/>
    </source>
</evidence>
<evidence type="ECO:0000313" key="2">
    <source>
        <dbReference type="EMBL" id="MBB5807445.1"/>
    </source>
</evidence>
<dbReference type="InterPro" id="IPR029068">
    <property type="entry name" value="Glyas_Bleomycin-R_OHBP_Dase"/>
</dbReference>
<dbReference type="Gene3D" id="3.30.720.120">
    <property type="match status" value="1"/>
</dbReference>
<dbReference type="PANTHER" id="PTHR33993">
    <property type="entry name" value="GLYOXALASE-RELATED"/>
    <property type="match status" value="1"/>
</dbReference>
<keyword evidence="3" id="KW-1185">Reference proteome</keyword>
<gene>
    <name evidence="2" type="ORF">F4560_007213</name>
</gene>
<dbReference type="EMBL" id="JACHMO010000001">
    <property type="protein sequence ID" value="MBB5807445.1"/>
    <property type="molecule type" value="Genomic_DNA"/>
</dbReference>
<protein>
    <submittedName>
        <fullName evidence="2">Putative glyoxalase superfamily protein PhnB</fullName>
    </submittedName>
</protein>
<dbReference type="SUPFAM" id="SSF54593">
    <property type="entry name" value="Glyoxalase/Bleomycin resistance protein/Dihydroxybiphenyl dioxygenase"/>
    <property type="match status" value="2"/>
</dbReference>
<dbReference type="RefSeq" id="WP_184927507.1">
    <property type="nucleotide sequence ID" value="NZ_JACHMO010000001.1"/>
</dbReference>
<sequence length="300" mass="32281">MTDPFEGLRLPDRAVDPDPGFAARLRERLEREVLIGGGDVRAVMETYGTVVPYLAVRDTRAAVEYYVEVFGAVRRGEEVVMPDGSVGHAEIAIGDSVLMLADESPEYGHIAPGRNGVQPMHRIEVPDVDGAVRKAVEEGGSLLRPAADTGHGYSGTVLDPFGYRWMVAAQTGAAQSGAPAGGTTGGEAQPKHGEVGYYTLTVPDDEAAKRFYGAVLGWRFPPGNAERGWGVEGAGLPMSGLWGGQRWAGWKLMYSVDDLASAMARVREQGGTAKEPERQPYGLSSECVDNQGVEFWLWQQ</sequence>
<dbReference type="InterPro" id="IPR037523">
    <property type="entry name" value="VOC_core"/>
</dbReference>
<proteinExistence type="predicted"/>
<comment type="caution">
    <text evidence="2">The sequence shown here is derived from an EMBL/GenBank/DDBJ whole genome shotgun (WGS) entry which is preliminary data.</text>
</comment>
<dbReference type="Gene3D" id="3.10.180.10">
    <property type="entry name" value="2,3-Dihydroxybiphenyl 1,2-Dioxygenase, domain 1"/>
    <property type="match status" value="1"/>
</dbReference>
<dbReference type="Gene3D" id="3.30.720.110">
    <property type="match status" value="1"/>
</dbReference>
<dbReference type="InterPro" id="IPR052164">
    <property type="entry name" value="Anthracycline_SecMetBiosynth"/>
</dbReference>
<reference evidence="2 3" key="1">
    <citation type="submission" date="2020-08" db="EMBL/GenBank/DDBJ databases">
        <title>Sequencing the genomes of 1000 actinobacteria strains.</title>
        <authorList>
            <person name="Klenk H.-P."/>
        </authorList>
    </citation>
    <scope>NUCLEOTIDE SEQUENCE [LARGE SCALE GENOMIC DNA]</scope>
    <source>
        <strain evidence="2 3">DSM 45486</strain>
    </source>
</reference>
<dbReference type="PROSITE" id="PS51819">
    <property type="entry name" value="VOC"/>
    <property type="match status" value="1"/>
</dbReference>
<dbReference type="Pfam" id="PF00903">
    <property type="entry name" value="Glyoxalase"/>
    <property type="match status" value="1"/>
</dbReference>
<name>A0A7W9M4V1_9PSEU</name>
<feature type="domain" description="VOC" evidence="1">
    <location>
        <begin position="46"/>
        <end position="170"/>
    </location>
</feature>
<dbReference type="CDD" id="cd07246">
    <property type="entry name" value="VOC_like"/>
    <property type="match status" value="1"/>
</dbReference>
<dbReference type="Proteomes" id="UP000552097">
    <property type="component" value="Unassembled WGS sequence"/>
</dbReference>
<organism evidence="2 3">
    <name type="scientific">Saccharothrix ecbatanensis</name>
    <dbReference type="NCBI Taxonomy" id="1105145"/>
    <lineage>
        <taxon>Bacteria</taxon>
        <taxon>Bacillati</taxon>
        <taxon>Actinomycetota</taxon>
        <taxon>Actinomycetes</taxon>
        <taxon>Pseudonocardiales</taxon>
        <taxon>Pseudonocardiaceae</taxon>
        <taxon>Saccharothrix</taxon>
    </lineage>
</organism>
<dbReference type="AlphaFoldDB" id="A0A7W9M4V1"/>
<dbReference type="InterPro" id="IPR004360">
    <property type="entry name" value="Glyas_Fos-R_dOase_dom"/>
</dbReference>